<protein>
    <submittedName>
        <fullName evidence="4">Uncharacterized protein LOC107270787</fullName>
    </submittedName>
</protein>
<keyword evidence="1" id="KW-0175">Coiled coil</keyword>
<dbReference type="RefSeq" id="XP_015601599.1">
    <property type="nucleotide sequence ID" value="XM_015746113.1"/>
</dbReference>
<evidence type="ECO:0000313" key="4">
    <source>
        <dbReference type="RefSeq" id="XP_015601599.1"/>
    </source>
</evidence>
<proteinExistence type="predicted"/>
<keyword evidence="3" id="KW-1185">Reference proteome</keyword>
<feature type="compositionally biased region" description="Low complexity" evidence="2">
    <location>
        <begin position="318"/>
        <end position="329"/>
    </location>
</feature>
<dbReference type="Proteomes" id="UP000694920">
    <property type="component" value="Unplaced"/>
</dbReference>
<gene>
    <name evidence="4" type="primary">LOC107270787</name>
</gene>
<feature type="region of interest" description="Disordered" evidence="2">
    <location>
        <begin position="266"/>
        <end position="329"/>
    </location>
</feature>
<evidence type="ECO:0000313" key="3">
    <source>
        <dbReference type="Proteomes" id="UP000694920"/>
    </source>
</evidence>
<sequence>MDNQASDNMTSEIAQIYRQIQELRAELSAEKQKVAVLESREGQNNRTESPNTNYSGINIVERLVEHLRGSKIDLPISKFSDIHEKNPQQFLKELERYCQVKDVTSENQFTVIEMCLKGRALNWFLIKKDEFRNYRDFEIKFEEEFYSVPVRIRLKSRWQERRYKLSDGNMLTYFYEQVKAAQYLSPRIGNYEIHYTIIQQLPVRVREILVTVDYADATIIVQALEQLAKSRKWEAERNKAGPSKIQNEVPNKRNIGQINLIEARQNVAPYSRRRRGNANWNNQSENRGGQGSQSQGAQNSSLPDTRFPPPPITNFGSQNQNNIQKNNLN</sequence>
<accession>A0AAJ7FP96</accession>
<dbReference type="GeneID" id="107270787"/>
<dbReference type="KEGG" id="ccin:107270787"/>
<evidence type="ECO:0000256" key="2">
    <source>
        <dbReference type="SAM" id="MobiDB-lite"/>
    </source>
</evidence>
<feature type="coiled-coil region" evidence="1">
    <location>
        <begin position="6"/>
        <end position="40"/>
    </location>
</feature>
<dbReference type="AlphaFoldDB" id="A0AAJ7FP96"/>
<organism evidence="3 4">
    <name type="scientific">Cephus cinctus</name>
    <name type="common">Wheat stem sawfly</name>
    <dbReference type="NCBI Taxonomy" id="211228"/>
    <lineage>
        <taxon>Eukaryota</taxon>
        <taxon>Metazoa</taxon>
        <taxon>Ecdysozoa</taxon>
        <taxon>Arthropoda</taxon>
        <taxon>Hexapoda</taxon>
        <taxon>Insecta</taxon>
        <taxon>Pterygota</taxon>
        <taxon>Neoptera</taxon>
        <taxon>Endopterygota</taxon>
        <taxon>Hymenoptera</taxon>
        <taxon>Cephoidea</taxon>
        <taxon>Cephidae</taxon>
        <taxon>Cephus</taxon>
    </lineage>
</organism>
<name>A0AAJ7FP96_CEPCN</name>
<reference evidence="4" key="1">
    <citation type="submission" date="2025-08" db="UniProtKB">
        <authorList>
            <consortium name="RefSeq"/>
        </authorList>
    </citation>
    <scope>IDENTIFICATION</scope>
</reference>
<feature type="compositionally biased region" description="Low complexity" evidence="2">
    <location>
        <begin position="281"/>
        <end position="301"/>
    </location>
</feature>
<evidence type="ECO:0000256" key="1">
    <source>
        <dbReference type="SAM" id="Coils"/>
    </source>
</evidence>